<dbReference type="Proteomes" id="UP000887572">
    <property type="component" value="Unplaced"/>
</dbReference>
<dbReference type="WBParaSite" id="Gr19_v10_g4697.t2">
    <property type="protein sequence ID" value="Gr19_v10_g4697.t2"/>
    <property type="gene ID" value="Gr19_v10_g4697"/>
</dbReference>
<name>A0A914HWL1_GLORO</name>
<organism evidence="1 2">
    <name type="scientific">Globodera rostochiensis</name>
    <name type="common">Golden nematode worm</name>
    <name type="synonym">Heterodera rostochiensis</name>
    <dbReference type="NCBI Taxonomy" id="31243"/>
    <lineage>
        <taxon>Eukaryota</taxon>
        <taxon>Metazoa</taxon>
        <taxon>Ecdysozoa</taxon>
        <taxon>Nematoda</taxon>
        <taxon>Chromadorea</taxon>
        <taxon>Rhabditida</taxon>
        <taxon>Tylenchina</taxon>
        <taxon>Tylenchomorpha</taxon>
        <taxon>Tylenchoidea</taxon>
        <taxon>Heteroderidae</taxon>
        <taxon>Heteroderinae</taxon>
        <taxon>Globodera</taxon>
    </lineage>
</organism>
<dbReference type="AlphaFoldDB" id="A0A914HWL1"/>
<evidence type="ECO:0000313" key="1">
    <source>
        <dbReference type="Proteomes" id="UP000887572"/>
    </source>
</evidence>
<keyword evidence="1" id="KW-1185">Reference proteome</keyword>
<sequence length="289" mass="33332">MSPPAKKKKIDSSIFKEQKQHWNSRKSVRIAKKRRKRLREIKVCADVWLSILPCFGPEENEEMVVRKKDFITIQSPSRSGRRRRANLHLLEGNTISYVDLNKFSCFQRIRLPIALPQGAPPVSLVGFKIISIHYVDNNVIDFLLRIRQLCKSGITLKFSSDNKQSIDIVSRHIMPHFKSIISGLKLSNSSCCVAELRSHCSPKILLESGQAIALYEWLHTPRGDNHPKMLICWFVEESLEELKMNFLNATTPHGLTFDGVSVWRGRRLREMRSNGRSGNKKHWTYMVPV</sequence>
<proteinExistence type="predicted"/>
<accession>A0A914HWL1</accession>
<evidence type="ECO:0000313" key="2">
    <source>
        <dbReference type="WBParaSite" id="Gr19_v10_g4697.t2"/>
    </source>
</evidence>
<protein>
    <submittedName>
        <fullName evidence="2">Uncharacterized protein</fullName>
    </submittedName>
</protein>
<reference evidence="2" key="1">
    <citation type="submission" date="2022-11" db="UniProtKB">
        <authorList>
            <consortium name="WormBaseParasite"/>
        </authorList>
    </citation>
    <scope>IDENTIFICATION</scope>
</reference>